<feature type="region of interest" description="Disordered" evidence="2">
    <location>
        <begin position="1"/>
        <end position="36"/>
    </location>
</feature>
<dbReference type="GO" id="GO:0008270">
    <property type="term" value="F:zinc ion binding"/>
    <property type="evidence" value="ECO:0007669"/>
    <property type="project" value="UniProtKB-KW"/>
</dbReference>
<evidence type="ECO:0000259" key="3">
    <source>
        <dbReference type="PROSITE" id="PS50158"/>
    </source>
</evidence>
<sequence length="557" mass="59084">MASHCAGSGAPSTGGDGEPPRRTTDRPAADAPAVPNPLWRVWRAASALDAAGGDAGSSSNTFSSSSSSSSSLLADPASRRRYGPLAAEAAAVLRDWGRRWGGGDGADDGGEDDWGGLQSFLNKQTLLHEIEESLVVIEALIEWLKETKGAGDDGGGRDQRDEDVTVVDLCCGKGVLSVLLSHLAARGSLALPSSSKEESCCAPLRYVRRCVMADKIVEGRGNRGGADDGVDWSHVRRTNLDIDRASARCNGEECEASATVPIEVWGGANLHSDDFYDRMRSLVTTKDGVDDGVLAVVGIHLCGMLSPRAMGLFNTLGPDRAPFLCLAPCCLPRQARKKRGKRKRSRTGDAKGKEKESLDAGGGVANKASGGGGHPSADIVSVDLFETDEMRSARAEAVRLRNRALRRNNGGGSLRCYVCSEEGHRARDCPTLPPDDKGERVRLLREAAAKLPCWRCGKIGHQKADCPSGQESSRPELPLPARIEVDVSGVREEEEPFGAYCQLLAETAQCGMCGRSEVRATCLEGPHKNLVGNGGNGAIASANWNAARKANYIVVCR</sequence>
<dbReference type="Pfam" id="PF00098">
    <property type="entry name" value="zf-CCHC"/>
    <property type="match status" value="2"/>
</dbReference>
<dbReference type="InterPro" id="IPR001878">
    <property type="entry name" value="Znf_CCHC"/>
</dbReference>
<dbReference type="SMART" id="SM00343">
    <property type="entry name" value="ZnF_C2HC"/>
    <property type="match status" value="2"/>
</dbReference>
<accession>A0A7S4J911</accession>
<feature type="compositionally biased region" description="Low complexity" evidence="2">
    <location>
        <begin position="50"/>
        <end position="71"/>
    </location>
</feature>
<proteinExistence type="predicted"/>
<dbReference type="GO" id="GO:0003676">
    <property type="term" value="F:nucleic acid binding"/>
    <property type="evidence" value="ECO:0007669"/>
    <property type="project" value="InterPro"/>
</dbReference>
<gene>
    <name evidence="4" type="ORF">OAUR00152_LOCUS24057</name>
</gene>
<keyword evidence="1" id="KW-0862">Zinc</keyword>
<keyword evidence="1" id="KW-0863">Zinc-finger</keyword>
<name>A0A7S4J911_9STRA</name>
<protein>
    <recommendedName>
        <fullName evidence="3">CCHC-type domain-containing protein</fullName>
    </recommendedName>
</protein>
<evidence type="ECO:0000313" key="4">
    <source>
        <dbReference type="EMBL" id="CAE2255991.1"/>
    </source>
</evidence>
<feature type="compositionally biased region" description="Basic and acidic residues" evidence="2">
    <location>
        <begin position="346"/>
        <end position="358"/>
    </location>
</feature>
<reference evidence="4" key="1">
    <citation type="submission" date="2021-01" db="EMBL/GenBank/DDBJ databases">
        <authorList>
            <person name="Corre E."/>
            <person name="Pelletier E."/>
            <person name="Niang G."/>
            <person name="Scheremetjew M."/>
            <person name="Finn R."/>
            <person name="Kale V."/>
            <person name="Holt S."/>
            <person name="Cochrane G."/>
            <person name="Meng A."/>
            <person name="Brown T."/>
            <person name="Cohen L."/>
        </authorList>
    </citation>
    <scope>NUCLEOTIDE SEQUENCE</scope>
    <source>
        <strain evidence="4">Isolate 1302-5</strain>
    </source>
</reference>
<feature type="domain" description="CCHC-type" evidence="3">
    <location>
        <begin position="415"/>
        <end position="430"/>
    </location>
</feature>
<feature type="region of interest" description="Disordered" evidence="2">
    <location>
        <begin position="336"/>
        <end position="376"/>
    </location>
</feature>
<feature type="compositionally biased region" description="Gly residues" evidence="2">
    <location>
        <begin position="360"/>
        <end position="374"/>
    </location>
</feature>
<feature type="compositionally biased region" description="Basic and acidic residues" evidence="2">
    <location>
        <begin position="18"/>
        <end position="28"/>
    </location>
</feature>
<evidence type="ECO:0000256" key="2">
    <source>
        <dbReference type="SAM" id="MobiDB-lite"/>
    </source>
</evidence>
<dbReference type="SUPFAM" id="SSF57756">
    <property type="entry name" value="Retrovirus zinc finger-like domains"/>
    <property type="match status" value="1"/>
</dbReference>
<keyword evidence="1" id="KW-0479">Metal-binding</keyword>
<dbReference type="AlphaFoldDB" id="A0A7S4J911"/>
<evidence type="ECO:0000256" key="1">
    <source>
        <dbReference type="PROSITE-ProRule" id="PRU00047"/>
    </source>
</evidence>
<organism evidence="4">
    <name type="scientific">Odontella aurita</name>
    <dbReference type="NCBI Taxonomy" id="265563"/>
    <lineage>
        <taxon>Eukaryota</taxon>
        <taxon>Sar</taxon>
        <taxon>Stramenopiles</taxon>
        <taxon>Ochrophyta</taxon>
        <taxon>Bacillariophyta</taxon>
        <taxon>Mediophyceae</taxon>
        <taxon>Biddulphiophycidae</taxon>
        <taxon>Eupodiscales</taxon>
        <taxon>Odontellaceae</taxon>
        <taxon>Odontella</taxon>
    </lineage>
</organism>
<feature type="region of interest" description="Disordered" evidence="2">
    <location>
        <begin position="50"/>
        <end position="75"/>
    </location>
</feature>
<dbReference type="InterPro" id="IPR036875">
    <property type="entry name" value="Znf_CCHC_sf"/>
</dbReference>
<feature type="compositionally biased region" description="Basic residues" evidence="2">
    <location>
        <begin position="336"/>
        <end position="345"/>
    </location>
</feature>
<feature type="domain" description="CCHC-type" evidence="3">
    <location>
        <begin position="453"/>
        <end position="468"/>
    </location>
</feature>
<dbReference type="Gene3D" id="4.10.60.10">
    <property type="entry name" value="Zinc finger, CCHC-type"/>
    <property type="match status" value="1"/>
</dbReference>
<dbReference type="EMBL" id="HBKQ01035047">
    <property type="protein sequence ID" value="CAE2255991.1"/>
    <property type="molecule type" value="Transcribed_RNA"/>
</dbReference>
<dbReference type="PROSITE" id="PS50158">
    <property type="entry name" value="ZF_CCHC"/>
    <property type="match status" value="2"/>
</dbReference>